<protein>
    <submittedName>
        <fullName evidence="2">GAF domain-containing protein</fullName>
    </submittedName>
</protein>
<feature type="domain" description="GAF" evidence="1">
    <location>
        <begin position="21"/>
        <end position="167"/>
    </location>
</feature>
<evidence type="ECO:0000259" key="1">
    <source>
        <dbReference type="Pfam" id="PF13185"/>
    </source>
</evidence>
<organism evidence="2 3">
    <name type="scientific">Thiorhodococcus minor</name>
    <dbReference type="NCBI Taxonomy" id="57489"/>
    <lineage>
        <taxon>Bacteria</taxon>
        <taxon>Pseudomonadati</taxon>
        <taxon>Pseudomonadota</taxon>
        <taxon>Gammaproteobacteria</taxon>
        <taxon>Chromatiales</taxon>
        <taxon>Chromatiaceae</taxon>
        <taxon>Thiorhodococcus</taxon>
    </lineage>
</organism>
<keyword evidence="3" id="KW-1185">Reference proteome</keyword>
<evidence type="ECO:0000313" key="3">
    <source>
        <dbReference type="Proteomes" id="UP000483379"/>
    </source>
</evidence>
<comment type="caution">
    <text evidence="2">The sequence shown here is derived from an EMBL/GenBank/DDBJ whole genome shotgun (WGS) entry which is preliminary data.</text>
</comment>
<dbReference type="Proteomes" id="UP000483379">
    <property type="component" value="Unassembled WGS sequence"/>
</dbReference>
<dbReference type="EMBL" id="JAAIJQ010000025">
    <property type="protein sequence ID" value="NEV62291.1"/>
    <property type="molecule type" value="Genomic_DNA"/>
</dbReference>
<dbReference type="SUPFAM" id="SSF55781">
    <property type="entry name" value="GAF domain-like"/>
    <property type="match status" value="1"/>
</dbReference>
<dbReference type="AlphaFoldDB" id="A0A6M0JZ16"/>
<dbReference type="Gene3D" id="3.30.450.40">
    <property type="match status" value="1"/>
</dbReference>
<evidence type="ECO:0000313" key="2">
    <source>
        <dbReference type="EMBL" id="NEV62291.1"/>
    </source>
</evidence>
<dbReference type="InterPro" id="IPR003018">
    <property type="entry name" value="GAF"/>
</dbReference>
<dbReference type="InterPro" id="IPR029016">
    <property type="entry name" value="GAF-like_dom_sf"/>
</dbReference>
<sequence>MQRLNRIDAVLSGIKGAIVRERDPESLYRAACRVAVDVGGFKLAWIGLLDPESSRIEPIAHAGAAGDYLAHLSISLADAERAHGPTGLAILRGRHAVCKAIASDSQMLPWRDAALARGFRASAAFPIWVAGTLRRVFSLCADHEGFFDTEALRLLDDLTADLGVALELIEATAELRAQRDILDRTDHLAQVGG</sequence>
<dbReference type="Pfam" id="PF13185">
    <property type="entry name" value="GAF_2"/>
    <property type="match status" value="1"/>
</dbReference>
<proteinExistence type="predicted"/>
<reference evidence="2 3" key="1">
    <citation type="submission" date="2020-02" db="EMBL/GenBank/DDBJ databases">
        <title>Genome sequences of Thiorhodococcus mannitoliphagus and Thiorhodococcus minor, purple sulfur photosynthetic bacteria in the gammaproteobacterial family, Chromatiaceae.</title>
        <authorList>
            <person name="Aviles F.A."/>
            <person name="Meyer T.E."/>
            <person name="Kyndt J.A."/>
        </authorList>
    </citation>
    <scope>NUCLEOTIDE SEQUENCE [LARGE SCALE GENOMIC DNA]</scope>
    <source>
        <strain evidence="2 3">DSM 11518</strain>
    </source>
</reference>
<gene>
    <name evidence="2" type="ORF">G3446_10385</name>
</gene>
<name>A0A6M0JZ16_9GAMM</name>
<accession>A0A6M0JZ16</accession>